<dbReference type="InterPro" id="IPR013196">
    <property type="entry name" value="HTH_11"/>
</dbReference>
<dbReference type="Pfam" id="PF08279">
    <property type="entry name" value="HTH_11"/>
    <property type="match status" value="1"/>
</dbReference>
<evidence type="ECO:0000259" key="2">
    <source>
        <dbReference type="Pfam" id="PF02829"/>
    </source>
</evidence>
<dbReference type="AlphaFoldDB" id="A0A1H2XDH8"/>
<evidence type="ECO:0000313" key="4">
    <source>
        <dbReference type="EMBL" id="SDW90910.1"/>
    </source>
</evidence>
<dbReference type="InterPro" id="IPR026043">
    <property type="entry name" value="NadR"/>
</dbReference>
<protein>
    <recommendedName>
        <fullName evidence="6">Transcription repressor NadR</fullName>
    </recommendedName>
</protein>
<dbReference type="PIRSF" id="PIRSF037847">
    <property type="entry name" value="NiaR"/>
    <property type="match status" value="1"/>
</dbReference>
<dbReference type="InterPro" id="IPR004173">
    <property type="entry name" value="3H_domain"/>
</dbReference>
<feature type="domain" description="3H" evidence="2">
    <location>
        <begin position="78"/>
        <end position="168"/>
    </location>
</feature>
<dbReference type="Proteomes" id="UP000182379">
    <property type="component" value="Unassembled WGS sequence"/>
</dbReference>
<comment type="caution">
    <text evidence="4">The sequence shown here is derived from an EMBL/GenBank/DDBJ whole genome shotgun (WGS) entry which is preliminary data.</text>
</comment>
<keyword evidence="1" id="KW-0479">Metal-binding</keyword>
<dbReference type="GO" id="GO:0046872">
    <property type="term" value="F:metal ion binding"/>
    <property type="evidence" value="ECO:0007669"/>
    <property type="project" value="UniProtKB-KW"/>
</dbReference>
<dbReference type="PANTHER" id="PTHR40068">
    <property type="entry name" value="TRANSCRIPTION REPRESSOR NIAR-RELATED"/>
    <property type="match status" value="1"/>
</dbReference>
<dbReference type="InterPro" id="IPR036390">
    <property type="entry name" value="WH_DNA-bd_sf"/>
</dbReference>
<dbReference type="EMBL" id="FNOP01000008">
    <property type="protein sequence ID" value="SDW90910.1"/>
    <property type="molecule type" value="Genomic_DNA"/>
</dbReference>
<name>A0A1H2XDH8_ACIFE</name>
<evidence type="ECO:0008006" key="6">
    <source>
        <dbReference type="Google" id="ProtNLM"/>
    </source>
</evidence>
<proteinExistence type="predicted"/>
<keyword evidence="1" id="KW-0533">Nickel</keyword>
<dbReference type="PANTHER" id="PTHR40068:SF1">
    <property type="entry name" value="TRANSCRIPTION REPRESSOR NIAR-RELATED"/>
    <property type="match status" value="1"/>
</dbReference>
<dbReference type="SUPFAM" id="SSF46785">
    <property type="entry name" value="Winged helix' DNA-binding domain"/>
    <property type="match status" value="1"/>
</dbReference>
<dbReference type="SUPFAM" id="SSF75500">
    <property type="entry name" value="Putative transcriptional regulator TM1602, C-terminal domain"/>
    <property type="match status" value="1"/>
</dbReference>
<dbReference type="Pfam" id="PF02829">
    <property type="entry name" value="3H"/>
    <property type="match status" value="1"/>
</dbReference>
<gene>
    <name evidence="4" type="ORF">SAMN05216495_10884</name>
</gene>
<feature type="binding site" evidence="1">
    <location>
        <position position="84"/>
    </location>
    <ligand>
        <name>Ni(2+)</name>
        <dbReference type="ChEBI" id="CHEBI:49786"/>
    </ligand>
</feature>
<accession>A0A1H2XDH8</accession>
<reference evidence="4 5" key="1">
    <citation type="submission" date="2016-10" db="EMBL/GenBank/DDBJ databases">
        <authorList>
            <person name="Varghese N."/>
            <person name="Submissions S."/>
        </authorList>
    </citation>
    <scope>NUCLEOTIDE SEQUENCE [LARGE SCALE GENOMIC DNA]</scope>
    <source>
        <strain evidence="4 5">WCC6</strain>
    </source>
</reference>
<evidence type="ECO:0000259" key="3">
    <source>
        <dbReference type="Pfam" id="PF08279"/>
    </source>
</evidence>
<dbReference type="InterPro" id="IPR036388">
    <property type="entry name" value="WH-like_DNA-bd_sf"/>
</dbReference>
<organism evidence="4 5">
    <name type="scientific">Acidaminococcus fermentans</name>
    <dbReference type="NCBI Taxonomy" id="905"/>
    <lineage>
        <taxon>Bacteria</taxon>
        <taxon>Bacillati</taxon>
        <taxon>Bacillota</taxon>
        <taxon>Negativicutes</taxon>
        <taxon>Acidaminococcales</taxon>
        <taxon>Acidaminococcaceae</taxon>
        <taxon>Acidaminococcus</taxon>
    </lineage>
</organism>
<sequence length="177" mass="19783">MKNQERRKKIMEILRNSNGPVTGDQLAKDLNVSRQVIVLDMALLRSAGTAIVSTRRGYQINGRSLTMDFECRYKAMDTDSARDEMNIVVDNGGMIVSITLVPDFCGPIQAFLNLKNRRDVNQYLENFRKYNIPLIATLSQGVHTLSVAADSQEELEAIRDGLAEGGFLVEETDGEKK</sequence>
<dbReference type="Gene3D" id="1.10.10.10">
    <property type="entry name" value="Winged helix-like DNA-binding domain superfamily/Winged helix DNA-binding domain"/>
    <property type="match status" value="1"/>
</dbReference>
<evidence type="ECO:0000313" key="5">
    <source>
        <dbReference type="Proteomes" id="UP000182379"/>
    </source>
</evidence>
<feature type="domain" description="Helix-turn-helix type 11" evidence="3">
    <location>
        <begin position="6"/>
        <end position="59"/>
    </location>
</feature>
<dbReference type="Gene3D" id="3.30.1340.20">
    <property type="entry name" value="3H domain"/>
    <property type="match status" value="1"/>
</dbReference>
<evidence type="ECO:0000256" key="1">
    <source>
        <dbReference type="PIRSR" id="PIRSR037847-1"/>
    </source>
</evidence>
<feature type="binding site" evidence="1">
    <location>
        <position position="143"/>
    </location>
    <ligand>
        <name>Ni(2+)</name>
        <dbReference type="ChEBI" id="CHEBI:49786"/>
    </ligand>
</feature>
<dbReference type="InterPro" id="IPR035922">
    <property type="entry name" value="3H_dom_sf"/>
</dbReference>